<gene>
    <name evidence="1" type="ORF">SAMN06297397_1950</name>
</gene>
<accession>A0AC61PM79</accession>
<evidence type="ECO:0000313" key="1">
    <source>
        <dbReference type="EMBL" id="SMC67551.1"/>
    </source>
</evidence>
<proteinExistence type="predicted"/>
<sequence>MKKKLDLSSLFRSKVTWAVVAEALILLVCLCVRPEFFRISYQPSTGMLYGNIIDIINRSSEITIIAMGMTLVIALGGTDLSVGALVAVSGAIALKFLRWDVLIYNTPGDYTVCSFALVLIVPLVVCTLMGMFNGFLISKGEMQPIIATLILMVCGRGIAQITTNGKQFTTQYSPFRVIGQGSFLYLPMPIIITVVVIACVALFVRKTAFGTFVESVGINRKASRLSGINAQRIIFIVFALTGFLSGISGLIYSSRIMSNDSNNAGLNFEMDAILAVVIGGTSMTGGKFSLVGTVLGSIIIRTIVNLVYYFGIASEATMAFKAMIIAVVIVLQSEPVRNYFAKRSSLRRERISGGVRA</sequence>
<dbReference type="Proteomes" id="UP000192328">
    <property type="component" value="Unassembled WGS sequence"/>
</dbReference>
<protein>
    <submittedName>
        <fullName evidence="1">Monosaccharide ABC transporter membrane protein, CUT2 family</fullName>
    </submittedName>
</protein>
<dbReference type="EMBL" id="FWXZ01000003">
    <property type="protein sequence ID" value="SMC67551.1"/>
    <property type="molecule type" value="Genomic_DNA"/>
</dbReference>
<comment type="caution">
    <text evidence="1">The sequence shown here is derived from an EMBL/GenBank/DDBJ whole genome shotgun (WGS) entry which is preliminary data.</text>
</comment>
<organism evidence="1 2">
    <name type="scientific">Aristaeella lactis</name>
    <dbReference type="NCBI Taxonomy" id="3046383"/>
    <lineage>
        <taxon>Bacteria</taxon>
        <taxon>Bacillati</taxon>
        <taxon>Bacillota</taxon>
        <taxon>Clostridia</taxon>
        <taxon>Eubacteriales</taxon>
        <taxon>Aristaeellaceae</taxon>
        <taxon>Aristaeella</taxon>
    </lineage>
</organism>
<keyword evidence="2" id="KW-1185">Reference proteome</keyword>
<reference evidence="1" key="1">
    <citation type="submission" date="2017-04" db="EMBL/GenBank/DDBJ databases">
        <authorList>
            <person name="Varghese N."/>
            <person name="Submissions S."/>
        </authorList>
    </citation>
    <scope>NUCLEOTIDE SEQUENCE</scope>
    <source>
        <strain evidence="1">WTE2008</strain>
    </source>
</reference>
<evidence type="ECO:0000313" key="2">
    <source>
        <dbReference type="Proteomes" id="UP000192328"/>
    </source>
</evidence>
<name>A0AC61PM79_9FIRM</name>